<gene>
    <name evidence="3" type="ORF">MUN79_12925</name>
</gene>
<keyword evidence="1" id="KW-0732">Signal</keyword>
<sequence length="232" mass="25652">MSSKSNALVLITSTCLAACNTDDNVKPAETKLAVADFTLPQKTEETVSTTFQNQSQDATRYTWDFGDGKTSQEQHPSHTYATAGTYSVKLKAFGATKADSVTKSITVGPYEIFAHSPVRFAGIYSCKVVSGYLNQSGSGRTRLPDKDITITQQAPNFVLWDSYKLRHELGLVYHTQFPGVAAHSFHAQITDNMQRGSVTSRFYVAGDSATFMVFEVRSNTTFYTIYHGKRRP</sequence>
<evidence type="ECO:0000259" key="2">
    <source>
        <dbReference type="PROSITE" id="PS50093"/>
    </source>
</evidence>
<feature type="chain" id="PRO_5035819756" evidence="1">
    <location>
        <begin position="18"/>
        <end position="232"/>
    </location>
</feature>
<protein>
    <submittedName>
        <fullName evidence="3">PKD domain-containing protein</fullName>
    </submittedName>
</protein>
<evidence type="ECO:0000313" key="4">
    <source>
        <dbReference type="Proteomes" id="UP000831796"/>
    </source>
</evidence>
<feature type="domain" description="PKD" evidence="2">
    <location>
        <begin position="53"/>
        <end position="107"/>
    </location>
</feature>
<dbReference type="InterPro" id="IPR035986">
    <property type="entry name" value="PKD_dom_sf"/>
</dbReference>
<keyword evidence="4" id="KW-1185">Reference proteome</keyword>
<feature type="signal peptide" evidence="1">
    <location>
        <begin position="1"/>
        <end position="17"/>
    </location>
</feature>
<dbReference type="SMART" id="SM00089">
    <property type="entry name" value="PKD"/>
    <property type="match status" value="1"/>
</dbReference>
<dbReference type="AlphaFoldDB" id="A0A8T9QGI6"/>
<dbReference type="Pfam" id="PF18911">
    <property type="entry name" value="PKD_4"/>
    <property type="match status" value="1"/>
</dbReference>
<dbReference type="CDD" id="cd00146">
    <property type="entry name" value="PKD"/>
    <property type="match status" value="1"/>
</dbReference>
<proteinExistence type="predicted"/>
<evidence type="ECO:0000256" key="1">
    <source>
        <dbReference type="SAM" id="SignalP"/>
    </source>
</evidence>
<dbReference type="PROSITE" id="PS50093">
    <property type="entry name" value="PKD"/>
    <property type="match status" value="1"/>
</dbReference>
<dbReference type="SUPFAM" id="SSF49299">
    <property type="entry name" value="PKD domain"/>
    <property type="match status" value="1"/>
</dbReference>
<dbReference type="KEGG" id="hcu:MUN79_12925"/>
<dbReference type="InterPro" id="IPR000601">
    <property type="entry name" value="PKD_dom"/>
</dbReference>
<accession>A0A8T9QGI6</accession>
<evidence type="ECO:0000313" key="3">
    <source>
        <dbReference type="EMBL" id="UOQ74689.1"/>
    </source>
</evidence>
<dbReference type="InterPro" id="IPR013783">
    <property type="entry name" value="Ig-like_fold"/>
</dbReference>
<dbReference type="Proteomes" id="UP000831796">
    <property type="component" value="Chromosome"/>
</dbReference>
<dbReference type="EMBL" id="CP095046">
    <property type="protein sequence ID" value="UOQ74689.1"/>
    <property type="molecule type" value="Genomic_DNA"/>
</dbReference>
<name>A0A8T9QGI6_9BACT</name>
<dbReference type="RefSeq" id="WP_244678027.1">
    <property type="nucleotide sequence ID" value="NZ_CP095046.1"/>
</dbReference>
<dbReference type="Gene3D" id="2.60.40.10">
    <property type="entry name" value="Immunoglobulins"/>
    <property type="match status" value="1"/>
</dbReference>
<organism evidence="3 4">
    <name type="scientific">Hymenobacter cellulosilyticus</name>
    <dbReference type="NCBI Taxonomy" id="2932248"/>
    <lineage>
        <taxon>Bacteria</taxon>
        <taxon>Pseudomonadati</taxon>
        <taxon>Bacteroidota</taxon>
        <taxon>Cytophagia</taxon>
        <taxon>Cytophagales</taxon>
        <taxon>Hymenobacteraceae</taxon>
        <taxon>Hymenobacter</taxon>
    </lineage>
</organism>
<dbReference type="InterPro" id="IPR022409">
    <property type="entry name" value="PKD/Chitinase_dom"/>
</dbReference>
<reference evidence="3" key="1">
    <citation type="submission" date="2022-04" db="EMBL/GenBank/DDBJ databases">
        <title>Hymenobacter sp. isolated from the air.</title>
        <authorList>
            <person name="Won M."/>
            <person name="Lee C.-M."/>
            <person name="Woen H.-Y."/>
            <person name="Kwon S.-W."/>
        </authorList>
    </citation>
    <scope>NUCLEOTIDE SEQUENCE</scope>
    <source>
        <strain evidence="3">5116S-3</strain>
    </source>
</reference>